<sequence length="150" mass="16878">MRRSSGKPCWKQWTKQREKSKAEQKGDIMPDRKPMRFKIDDVEYVYDWALKAKDAIFIQEKAHVAPVDLWPAIDRLDPLAIAAFMFVIRKQAGEAVQWKDVLEHDVMSFEVIQEVDPGDVGEPGSTEEGSGADPTSRSGKTRKAGTKSTG</sequence>
<protein>
    <recommendedName>
        <fullName evidence="4">Tail assembly chaperone</fullName>
    </recommendedName>
</protein>
<dbReference type="EMBL" id="JBHRWK010000059">
    <property type="protein sequence ID" value="MFC3453995.1"/>
    <property type="molecule type" value="Genomic_DNA"/>
</dbReference>
<reference evidence="3" key="1">
    <citation type="journal article" date="2019" name="Int. J. Syst. Evol. Microbiol.">
        <title>The Global Catalogue of Microorganisms (GCM) 10K type strain sequencing project: providing services to taxonomists for standard genome sequencing and annotation.</title>
        <authorList>
            <consortium name="The Broad Institute Genomics Platform"/>
            <consortium name="The Broad Institute Genome Sequencing Center for Infectious Disease"/>
            <person name="Wu L."/>
            <person name="Ma J."/>
        </authorList>
    </citation>
    <scope>NUCLEOTIDE SEQUENCE [LARGE SCALE GENOMIC DNA]</scope>
    <source>
        <strain evidence="3">CGMCC 4.7676</strain>
    </source>
</reference>
<comment type="caution">
    <text evidence="2">The sequence shown here is derived from an EMBL/GenBank/DDBJ whole genome shotgun (WGS) entry which is preliminary data.</text>
</comment>
<feature type="region of interest" description="Disordered" evidence="1">
    <location>
        <begin position="1"/>
        <end position="28"/>
    </location>
</feature>
<keyword evidence="3" id="KW-1185">Reference proteome</keyword>
<name>A0ABV7P4I4_9PSEU</name>
<proteinExistence type="predicted"/>
<accession>A0ABV7P4I4</accession>
<evidence type="ECO:0008006" key="4">
    <source>
        <dbReference type="Google" id="ProtNLM"/>
    </source>
</evidence>
<evidence type="ECO:0000256" key="1">
    <source>
        <dbReference type="SAM" id="MobiDB-lite"/>
    </source>
</evidence>
<evidence type="ECO:0000313" key="2">
    <source>
        <dbReference type="EMBL" id="MFC3453995.1"/>
    </source>
</evidence>
<gene>
    <name evidence="2" type="ORF">ACFOSH_31550</name>
</gene>
<organism evidence="2 3">
    <name type="scientific">Amycolatopsis speibonae</name>
    <dbReference type="NCBI Taxonomy" id="1450224"/>
    <lineage>
        <taxon>Bacteria</taxon>
        <taxon>Bacillati</taxon>
        <taxon>Actinomycetota</taxon>
        <taxon>Actinomycetes</taxon>
        <taxon>Pseudonocardiales</taxon>
        <taxon>Pseudonocardiaceae</taxon>
        <taxon>Amycolatopsis</taxon>
    </lineage>
</organism>
<feature type="compositionally biased region" description="Basic and acidic residues" evidence="1">
    <location>
        <begin position="15"/>
        <end position="28"/>
    </location>
</feature>
<dbReference type="Proteomes" id="UP001595645">
    <property type="component" value="Unassembled WGS sequence"/>
</dbReference>
<feature type="region of interest" description="Disordered" evidence="1">
    <location>
        <begin position="113"/>
        <end position="150"/>
    </location>
</feature>
<evidence type="ECO:0000313" key="3">
    <source>
        <dbReference type="Proteomes" id="UP001595645"/>
    </source>
</evidence>
<dbReference type="RefSeq" id="WP_378243114.1">
    <property type="nucleotide sequence ID" value="NZ_JBHRWK010000059.1"/>
</dbReference>
<feature type="compositionally biased region" description="Basic residues" evidence="1">
    <location>
        <begin position="139"/>
        <end position="150"/>
    </location>
</feature>